<dbReference type="PANTHER" id="PTHR43436">
    <property type="entry name" value="ARAC-FAMILY TRANSCRIPTIONAL REGULATOR"/>
    <property type="match status" value="1"/>
</dbReference>
<accession>V2W6H3</accession>
<dbReference type="EMBL" id="AYEV01000015">
    <property type="protein sequence ID" value="ESK55619.1"/>
    <property type="molecule type" value="Genomic_DNA"/>
</dbReference>
<evidence type="ECO:0000313" key="2">
    <source>
        <dbReference type="EMBL" id="ESK55619.1"/>
    </source>
</evidence>
<dbReference type="STRING" id="202955.GCA_000759995_00735"/>
<dbReference type="GO" id="GO:0006355">
    <property type="term" value="P:regulation of DNA-templated transcription"/>
    <property type="evidence" value="ECO:0007669"/>
    <property type="project" value="TreeGrafter"/>
</dbReference>
<evidence type="ECO:0000259" key="1">
    <source>
        <dbReference type="Pfam" id="PF06719"/>
    </source>
</evidence>
<dbReference type="Proteomes" id="UP000017404">
    <property type="component" value="Unassembled WGS sequence"/>
</dbReference>
<dbReference type="PATRIC" id="fig|1120928.5.peg.1766"/>
<proteinExistence type="predicted"/>
<feature type="domain" description="Transcription regulator HTH AraC N-terminal" evidence="1">
    <location>
        <begin position="34"/>
        <end position="82"/>
    </location>
</feature>
<dbReference type="Pfam" id="PF06719">
    <property type="entry name" value="AraC_N"/>
    <property type="match status" value="1"/>
</dbReference>
<dbReference type="InterPro" id="IPR009594">
    <property type="entry name" value="Tscrpt_reg_HTH_AraC_N"/>
</dbReference>
<dbReference type="AlphaFoldDB" id="V2W6H3"/>
<dbReference type="eggNOG" id="COG2207">
    <property type="taxonomic scope" value="Bacteria"/>
</dbReference>
<dbReference type="PANTHER" id="PTHR43436:SF1">
    <property type="entry name" value="TRANSCRIPTIONAL REGULATORY PROTEIN"/>
    <property type="match status" value="1"/>
</dbReference>
<keyword evidence="3" id="KW-1185">Reference proteome</keyword>
<organism evidence="2 3">
    <name type="scientific">Acinetobacter tjernbergiae DSM 14971 = CIP 107465</name>
    <dbReference type="NCBI Taxonomy" id="1120928"/>
    <lineage>
        <taxon>Bacteria</taxon>
        <taxon>Pseudomonadati</taxon>
        <taxon>Pseudomonadota</taxon>
        <taxon>Gammaproteobacteria</taxon>
        <taxon>Moraxellales</taxon>
        <taxon>Moraxellaceae</taxon>
        <taxon>Acinetobacter</taxon>
    </lineage>
</organism>
<gene>
    <name evidence="2" type="ORF">F990_01733</name>
</gene>
<protein>
    <recommendedName>
        <fullName evidence="1">Transcription regulator HTH AraC N-terminal domain-containing protein</fullName>
    </recommendedName>
</protein>
<sequence>MKNSGLNQDLNDALKNLSNSISQQIQNIDNDPIPIDGLTLYRSQEPQEPHACMYEPSICLVAQGSKSVTLGSHEYIYDPSRFARK</sequence>
<evidence type="ECO:0000313" key="3">
    <source>
        <dbReference type="Proteomes" id="UP000017404"/>
    </source>
</evidence>
<comment type="caution">
    <text evidence="2">The sequence shown here is derived from an EMBL/GenBank/DDBJ whole genome shotgun (WGS) entry which is preliminary data.</text>
</comment>
<name>V2W6H3_9GAMM</name>
<reference evidence="2 3" key="1">
    <citation type="submission" date="2013-10" db="EMBL/GenBank/DDBJ databases">
        <title>The Genome Sequence of Acinetobacter tjernbergiae CIP107465.</title>
        <authorList>
            <consortium name="The Broad Institute Genomics Platform"/>
            <consortium name="The Broad Institute Genome Sequencing Center for Infectious Disease"/>
            <person name="Cerqueira G."/>
            <person name="Feldgarden M."/>
            <person name="Courvalin P."/>
            <person name="Grillot-Courvalin C."/>
            <person name="Clermont D."/>
            <person name="Rocha E."/>
            <person name="Yoon E.-J."/>
            <person name="Nemec A."/>
            <person name="Young S.K."/>
            <person name="Zeng Q."/>
            <person name="Gargeya S."/>
            <person name="Fitzgerald M."/>
            <person name="Abouelleil A."/>
            <person name="Alvarado L."/>
            <person name="Berlin A.M."/>
            <person name="Chapman S.B."/>
            <person name="Gainer-Dewar J."/>
            <person name="Goldberg J."/>
            <person name="Gnerre S."/>
            <person name="Griggs A."/>
            <person name="Gujja S."/>
            <person name="Hansen M."/>
            <person name="Howarth C."/>
            <person name="Imamovic A."/>
            <person name="Ireland A."/>
            <person name="Larimer J."/>
            <person name="McCowan C."/>
            <person name="Murphy C."/>
            <person name="Pearson M."/>
            <person name="Poon T.W."/>
            <person name="Priest M."/>
            <person name="Roberts A."/>
            <person name="Saif S."/>
            <person name="Shea T."/>
            <person name="Sykes S."/>
            <person name="Wortman J."/>
            <person name="Nusbaum C."/>
            <person name="Birren B."/>
        </authorList>
    </citation>
    <scope>NUCLEOTIDE SEQUENCE [LARGE SCALE GENOMIC DNA]</scope>
    <source>
        <strain evidence="2 3">CIP 107465</strain>
    </source>
</reference>